<keyword evidence="2" id="KW-1185">Reference proteome</keyword>
<sequence>MESEISISNDTPGQIQISRFRIKFTHSSIEFIKHIASITYHTSRRTFILATYLSGDKPIK</sequence>
<dbReference type="EMBL" id="BKAB01000072">
    <property type="protein sequence ID" value="GEP25129.1"/>
    <property type="molecule type" value="Genomic_DNA"/>
</dbReference>
<gene>
    <name evidence="1" type="ORF">LDI01_27220</name>
</gene>
<reference evidence="1 2" key="1">
    <citation type="submission" date="2019-07" db="EMBL/GenBank/DDBJ databases">
        <title>Whole genome shotgun sequence of Lactobacillus diolivorans NBRC 107869.</title>
        <authorList>
            <person name="Hosoyama A."/>
            <person name="Uohara A."/>
            <person name="Ohji S."/>
            <person name="Ichikawa N."/>
        </authorList>
    </citation>
    <scope>NUCLEOTIDE SEQUENCE [LARGE SCALE GENOMIC DNA]</scope>
    <source>
        <strain evidence="1 2">NBRC 107869</strain>
    </source>
</reference>
<protein>
    <submittedName>
        <fullName evidence="1">Uncharacterized protein</fullName>
    </submittedName>
</protein>
<dbReference type="Proteomes" id="UP000321409">
    <property type="component" value="Unassembled WGS sequence"/>
</dbReference>
<name>A0ABQ0XKV2_9LACO</name>
<evidence type="ECO:0000313" key="1">
    <source>
        <dbReference type="EMBL" id="GEP25129.1"/>
    </source>
</evidence>
<evidence type="ECO:0000313" key="2">
    <source>
        <dbReference type="Proteomes" id="UP000321409"/>
    </source>
</evidence>
<accession>A0ABQ0XKV2</accession>
<organism evidence="1 2">
    <name type="scientific">Lentilactobacillus diolivorans</name>
    <dbReference type="NCBI Taxonomy" id="179838"/>
    <lineage>
        <taxon>Bacteria</taxon>
        <taxon>Bacillati</taxon>
        <taxon>Bacillota</taxon>
        <taxon>Bacilli</taxon>
        <taxon>Lactobacillales</taxon>
        <taxon>Lactobacillaceae</taxon>
        <taxon>Lentilactobacillus</taxon>
    </lineage>
</organism>
<proteinExistence type="predicted"/>
<comment type="caution">
    <text evidence="1">The sequence shown here is derived from an EMBL/GenBank/DDBJ whole genome shotgun (WGS) entry which is preliminary data.</text>
</comment>